<evidence type="ECO:0000313" key="2">
    <source>
        <dbReference type="Ensembl" id="ENSPMEP00000003527.1"/>
    </source>
</evidence>
<dbReference type="STRING" id="48701.ENSPMEP00000003527"/>
<dbReference type="Pfam" id="PF00078">
    <property type="entry name" value="RVT_1"/>
    <property type="match status" value="1"/>
</dbReference>
<dbReference type="Proteomes" id="UP000261480">
    <property type="component" value="Unplaced"/>
</dbReference>
<dbReference type="Ensembl" id="ENSPMET00000010718.1">
    <property type="protein sequence ID" value="ENSPMEP00000003527.1"/>
    <property type="gene ID" value="ENSPMEG00000004673.1"/>
</dbReference>
<dbReference type="PROSITE" id="PS50878">
    <property type="entry name" value="RT_POL"/>
    <property type="match status" value="1"/>
</dbReference>
<dbReference type="CDD" id="cd01650">
    <property type="entry name" value="RT_nLTR_like"/>
    <property type="match status" value="1"/>
</dbReference>
<reference evidence="2" key="1">
    <citation type="submission" date="2025-08" db="UniProtKB">
        <authorList>
            <consortium name="Ensembl"/>
        </authorList>
    </citation>
    <scope>IDENTIFICATION</scope>
</reference>
<keyword evidence="3" id="KW-1185">Reference proteome</keyword>
<dbReference type="SUPFAM" id="SSF56672">
    <property type="entry name" value="DNA/RNA polymerases"/>
    <property type="match status" value="1"/>
</dbReference>
<protein>
    <recommendedName>
        <fullName evidence="1">Reverse transcriptase domain-containing protein</fullName>
    </recommendedName>
</protein>
<sequence length="395" mass="44779">SSSAYRCRSGCSGCWSFNGRTDCCGWSDGFWKESRLRWSTCRLLQTFWRLLGEDLWEVLQELAGILPSSCRQAVLSLLPKKGDLTLLKNWRPVSLLCVDYKLFSKVLSNRLRIILELIIHRDQSYCVPERSIKDNLFLLRDLFDICKLYEIDVGIISLDQEKAFDRVDHCFLFSTLRAFGFGEGFISLLGLLYNELFCVVKVGGLSRPVKVHRGVRPGCPISGQLDSIVVEPLLHKRRSSLTGLVLPGLPNNPSLIVSAYADDINILLRTRMTLFGLQHCLELYEKASSAKVNWEKSSALKVGPWKNNNLPVLPGNIHWVDQGLKFLGVHLGTEAVLTKNWEGVMERVCARLSKWKWLLPQLSYRGRVLVVNNLVASALWHKLTVLTPPSSLIQR</sequence>
<accession>A0A3B3WLD2</accession>
<evidence type="ECO:0000313" key="3">
    <source>
        <dbReference type="Proteomes" id="UP000261480"/>
    </source>
</evidence>
<dbReference type="InterPro" id="IPR043502">
    <property type="entry name" value="DNA/RNA_pol_sf"/>
</dbReference>
<proteinExistence type="predicted"/>
<evidence type="ECO:0000259" key="1">
    <source>
        <dbReference type="PROSITE" id="PS50878"/>
    </source>
</evidence>
<dbReference type="InterPro" id="IPR000477">
    <property type="entry name" value="RT_dom"/>
</dbReference>
<dbReference type="AlphaFoldDB" id="A0A3B3WLD2"/>
<dbReference type="PANTHER" id="PTHR19446">
    <property type="entry name" value="REVERSE TRANSCRIPTASES"/>
    <property type="match status" value="1"/>
</dbReference>
<reference evidence="2" key="2">
    <citation type="submission" date="2025-09" db="UniProtKB">
        <authorList>
            <consortium name="Ensembl"/>
        </authorList>
    </citation>
    <scope>IDENTIFICATION</scope>
</reference>
<feature type="domain" description="Reverse transcriptase" evidence="1">
    <location>
        <begin position="59"/>
        <end position="331"/>
    </location>
</feature>
<organism evidence="2 3">
    <name type="scientific">Poecilia mexicana</name>
    <dbReference type="NCBI Taxonomy" id="48701"/>
    <lineage>
        <taxon>Eukaryota</taxon>
        <taxon>Metazoa</taxon>
        <taxon>Chordata</taxon>
        <taxon>Craniata</taxon>
        <taxon>Vertebrata</taxon>
        <taxon>Euteleostomi</taxon>
        <taxon>Actinopterygii</taxon>
        <taxon>Neopterygii</taxon>
        <taxon>Teleostei</taxon>
        <taxon>Neoteleostei</taxon>
        <taxon>Acanthomorphata</taxon>
        <taxon>Ovalentaria</taxon>
        <taxon>Atherinomorphae</taxon>
        <taxon>Cyprinodontiformes</taxon>
        <taxon>Poeciliidae</taxon>
        <taxon>Poeciliinae</taxon>
        <taxon>Poecilia</taxon>
    </lineage>
</organism>
<name>A0A3B3WLD2_9TELE</name>